<feature type="compositionally biased region" description="Low complexity" evidence="1">
    <location>
        <begin position="746"/>
        <end position="756"/>
    </location>
</feature>
<feature type="region of interest" description="Disordered" evidence="1">
    <location>
        <begin position="390"/>
        <end position="410"/>
    </location>
</feature>
<keyword evidence="4" id="KW-1185">Reference proteome</keyword>
<dbReference type="AlphaFoldDB" id="A0A835C6M3"/>
<feature type="region of interest" description="Disordered" evidence="1">
    <location>
        <begin position="633"/>
        <end position="652"/>
    </location>
</feature>
<dbReference type="EMBL" id="JACEFO010001671">
    <property type="protein sequence ID" value="KAF8722519.1"/>
    <property type="molecule type" value="Genomic_DNA"/>
</dbReference>
<organism evidence="3 4">
    <name type="scientific">Digitaria exilis</name>
    <dbReference type="NCBI Taxonomy" id="1010633"/>
    <lineage>
        <taxon>Eukaryota</taxon>
        <taxon>Viridiplantae</taxon>
        <taxon>Streptophyta</taxon>
        <taxon>Embryophyta</taxon>
        <taxon>Tracheophyta</taxon>
        <taxon>Spermatophyta</taxon>
        <taxon>Magnoliopsida</taxon>
        <taxon>Liliopsida</taxon>
        <taxon>Poales</taxon>
        <taxon>Poaceae</taxon>
        <taxon>PACMAD clade</taxon>
        <taxon>Panicoideae</taxon>
        <taxon>Panicodae</taxon>
        <taxon>Paniceae</taxon>
        <taxon>Anthephorinae</taxon>
        <taxon>Digitaria</taxon>
    </lineage>
</organism>
<dbReference type="Gene3D" id="2.60.210.10">
    <property type="entry name" value="Apoptosis, Tumor Necrosis Factor Receptor Associated Protein 2, Chain A"/>
    <property type="match status" value="1"/>
</dbReference>
<gene>
    <name evidence="3" type="ORF">HU200_022346</name>
</gene>
<evidence type="ECO:0000256" key="1">
    <source>
        <dbReference type="SAM" id="MobiDB-lite"/>
    </source>
</evidence>
<evidence type="ECO:0000313" key="4">
    <source>
        <dbReference type="Proteomes" id="UP000636709"/>
    </source>
</evidence>
<proteinExistence type="predicted"/>
<feature type="region of interest" description="Disordered" evidence="1">
    <location>
        <begin position="339"/>
        <end position="367"/>
    </location>
</feature>
<dbReference type="InterPro" id="IPR008974">
    <property type="entry name" value="TRAF-like"/>
</dbReference>
<evidence type="ECO:0000313" key="3">
    <source>
        <dbReference type="EMBL" id="KAF8722519.1"/>
    </source>
</evidence>
<dbReference type="SUPFAM" id="SSF49599">
    <property type="entry name" value="TRAF domain-like"/>
    <property type="match status" value="1"/>
</dbReference>
<accession>A0A835C6M3</accession>
<feature type="region of interest" description="Disordered" evidence="1">
    <location>
        <begin position="850"/>
        <end position="920"/>
    </location>
</feature>
<dbReference type="InterPro" id="IPR002083">
    <property type="entry name" value="MATH/TRAF_dom"/>
</dbReference>
<feature type="region of interest" description="Disordered" evidence="1">
    <location>
        <begin position="295"/>
        <end position="315"/>
    </location>
</feature>
<sequence length="935" mass="101913">MPAPDFSSANAGGAVVSYVLDIDHYWHIKQLHPNGQRFVFSPFEAEGCSWRIHYYPNGASPSCKDYISIFVVLDSRVSGPIRAHLADNSEQFLEEPPVLEAVMAGDNDLIELELWADEDYPMHDELAIRRSLVFLVGAKPSASAPSPFLLHLALSSTRALAPLSAALDERQTRSSTNCSPPPRSAAPARSFGEDRKRRSRAAGMDEKERGRRGRLGGRWAAPPYDRDCEDGNPGQNAPPPRLVNNHPHDGLQEQAAQGSGNRPPEPKVCPMCHNSSIFCDDAMCVRCASEVAAKASVRPAPSPLPPRRQQQPRRLHWSPSPAYLAFIANRPIEQQLRGPPVIQNPHPGLLQGSPQAQPVPCPAPTTAAGNPIGLNNAGNVAARWQGGFYRSSSTHEAPTTMPQRLPQRRPRDPVFLVTLSSARPLASSSIATAYKTLASPSSSHRLFFPPPLPSRPPTFWCFVSRSKHSWTDRKAPLQRISSGASEMRDEEEERKRKGKQKRDEMDDGDKRARASTCFRCHNMPCVCPQLLGNRARALILLPSSFRVWARRRAAERMDERLAVHPLLESTNALLFLHSYNRGENAPPSAPVVNQPHGLRPMGQQSGVPSRFSSNPRQFVAQQQQLEQLEQRGQFASASSPQEIQIPGNNPPQCYSESEAEAMTAAQKQLWDMAAACWFRPFSPIGAQQQQRLHQIMAEVAELAGIPPHAYQTNSTTGAELQQLQADMPPVGAARPGLNLQPPEVHPPAARAAAPNASEDGNPGQNAAPPRLDIQTHPTPRQPGGVVLGGLLEQAPRPPPPMARRPACISAGPGIRPPQGVFLNEIERAWWAAEKIDERLFVVHNPGENARLPAPAVDNQPHGRPMEQQSGVAPRNRPQRRSVGSTGATATHGHENDRSATNSPVPKEIDSPGAPRVRAAGGQGGLLLVGQIIAKL</sequence>
<feature type="region of interest" description="Disordered" evidence="1">
    <location>
        <begin position="473"/>
        <end position="510"/>
    </location>
</feature>
<name>A0A835C6M3_9POAL</name>
<feature type="region of interest" description="Disordered" evidence="1">
    <location>
        <begin position="166"/>
        <end position="264"/>
    </location>
</feature>
<dbReference type="Proteomes" id="UP000636709">
    <property type="component" value="Unassembled WGS sequence"/>
</dbReference>
<dbReference type="OrthoDB" id="294378at2759"/>
<dbReference type="CDD" id="cd00121">
    <property type="entry name" value="MATH"/>
    <property type="match status" value="1"/>
</dbReference>
<feature type="compositionally biased region" description="Basic and acidic residues" evidence="1">
    <location>
        <begin position="501"/>
        <end position="510"/>
    </location>
</feature>
<protein>
    <recommendedName>
        <fullName evidence="2">MATH domain-containing protein</fullName>
    </recommendedName>
</protein>
<feature type="compositionally biased region" description="Polar residues" evidence="1">
    <location>
        <begin position="390"/>
        <end position="401"/>
    </location>
</feature>
<dbReference type="Pfam" id="PF22486">
    <property type="entry name" value="MATH_2"/>
    <property type="match status" value="1"/>
</dbReference>
<comment type="caution">
    <text evidence="3">The sequence shown here is derived from an EMBL/GenBank/DDBJ whole genome shotgun (WGS) entry which is preliminary data.</text>
</comment>
<reference evidence="3" key="1">
    <citation type="submission" date="2020-07" db="EMBL/GenBank/DDBJ databases">
        <title>Genome sequence and genetic diversity analysis of an under-domesticated orphan crop, white fonio (Digitaria exilis).</title>
        <authorList>
            <person name="Bennetzen J.L."/>
            <person name="Chen S."/>
            <person name="Ma X."/>
            <person name="Wang X."/>
            <person name="Yssel A.E.J."/>
            <person name="Chaluvadi S.R."/>
            <person name="Johnson M."/>
            <person name="Gangashetty P."/>
            <person name="Hamidou F."/>
            <person name="Sanogo M.D."/>
            <person name="Zwaenepoel A."/>
            <person name="Wallace J."/>
            <person name="Van De Peer Y."/>
            <person name="Van Deynze A."/>
        </authorList>
    </citation>
    <scope>NUCLEOTIDE SEQUENCE</scope>
    <source>
        <tissue evidence="3">Leaves</tissue>
    </source>
</reference>
<feature type="region of interest" description="Disordered" evidence="1">
    <location>
        <begin position="737"/>
        <end position="781"/>
    </location>
</feature>
<feature type="domain" description="MATH" evidence="2">
    <location>
        <begin position="17"/>
        <end position="78"/>
    </location>
</feature>
<evidence type="ECO:0000259" key="2">
    <source>
        <dbReference type="Pfam" id="PF22486"/>
    </source>
</evidence>